<dbReference type="AlphaFoldDB" id="A0A3S3UCC6"/>
<keyword evidence="1" id="KW-1133">Transmembrane helix</keyword>
<comment type="caution">
    <text evidence="2">The sequence shown here is derived from an EMBL/GenBank/DDBJ whole genome shotgun (WGS) entry which is preliminary data.</text>
</comment>
<name>A0A3S3UCC6_9BACT</name>
<gene>
    <name evidence="2" type="ORF">H206_03514</name>
</gene>
<proteinExistence type="predicted"/>
<evidence type="ECO:0000256" key="1">
    <source>
        <dbReference type="SAM" id="Phobius"/>
    </source>
</evidence>
<keyword evidence="3" id="KW-1185">Reference proteome</keyword>
<sequence length="86" mass="9223">MSSLFHPSLLSNRFGQSFELPSPSIPRTKEAGQAKSSPAVRGNVQMFFALLPDLTLIYFILALDAVLTAKIFLRAIVGAKKSTAAG</sequence>
<reference evidence="2 3" key="1">
    <citation type="submission" date="2017-01" db="EMBL/GenBank/DDBJ databases">
        <title>The cable genome- insights into the physiology and evolution of filamentous bacteria capable of sulfide oxidation via long distance electron transfer.</title>
        <authorList>
            <person name="Schreiber L."/>
            <person name="Bjerg J.T."/>
            <person name="Boggild A."/>
            <person name="Van De Vossenberg J."/>
            <person name="Meysman F."/>
            <person name="Nielsen L.P."/>
            <person name="Schramm A."/>
            <person name="Kjeldsen K.U."/>
        </authorList>
    </citation>
    <scope>NUCLEOTIDE SEQUENCE [LARGE SCALE GENOMIC DNA]</scope>
    <source>
        <strain evidence="2">MCF</strain>
    </source>
</reference>
<protein>
    <submittedName>
        <fullName evidence="2">Uncharacterized protein</fullName>
    </submittedName>
</protein>
<accession>A0A3S3UCC6</accession>
<keyword evidence="1" id="KW-0812">Transmembrane</keyword>
<evidence type="ECO:0000313" key="2">
    <source>
        <dbReference type="EMBL" id="RWX46878.1"/>
    </source>
</evidence>
<dbReference type="Proteomes" id="UP000287853">
    <property type="component" value="Unassembled WGS sequence"/>
</dbReference>
<feature type="transmembrane region" description="Helical" evidence="1">
    <location>
        <begin position="56"/>
        <end position="73"/>
    </location>
</feature>
<evidence type="ECO:0000313" key="3">
    <source>
        <dbReference type="Proteomes" id="UP000287853"/>
    </source>
</evidence>
<organism evidence="2 3">
    <name type="scientific">Candidatus Electrothrix aarhusensis</name>
    <dbReference type="NCBI Taxonomy" id="1859131"/>
    <lineage>
        <taxon>Bacteria</taxon>
        <taxon>Pseudomonadati</taxon>
        <taxon>Thermodesulfobacteriota</taxon>
        <taxon>Desulfobulbia</taxon>
        <taxon>Desulfobulbales</taxon>
        <taxon>Desulfobulbaceae</taxon>
        <taxon>Candidatus Electrothrix</taxon>
    </lineage>
</organism>
<keyword evidence="1" id="KW-0472">Membrane</keyword>
<dbReference type="EMBL" id="MTKO01000047">
    <property type="protein sequence ID" value="RWX46878.1"/>
    <property type="molecule type" value="Genomic_DNA"/>
</dbReference>